<dbReference type="InterPro" id="IPR004089">
    <property type="entry name" value="MCPsignal_dom"/>
</dbReference>
<dbReference type="CDD" id="cd06225">
    <property type="entry name" value="HAMP"/>
    <property type="match status" value="1"/>
</dbReference>
<feature type="region of interest" description="Disordered" evidence="5">
    <location>
        <begin position="518"/>
        <end position="570"/>
    </location>
</feature>
<accession>A0A7Z7FJE4</accession>
<keyword evidence="6" id="KW-1133">Transmembrane helix</keyword>
<dbReference type="PROSITE" id="PS50111">
    <property type="entry name" value="CHEMOTAXIS_TRANSDUC_2"/>
    <property type="match status" value="1"/>
</dbReference>
<evidence type="ECO:0000313" key="9">
    <source>
        <dbReference type="EMBL" id="SDI56152.1"/>
    </source>
</evidence>
<comment type="subcellular location">
    <subcellularLocation>
        <location evidence="1">Membrane</location>
    </subcellularLocation>
</comment>
<evidence type="ECO:0000256" key="1">
    <source>
        <dbReference type="ARBA" id="ARBA00004370"/>
    </source>
</evidence>
<comment type="similarity">
    <text evidence="3">Belongs to the methyl-accepting chemotaxis (MCP) protein family.</text>
</comment>
<dbReference type="FunFam" id="1.10.287.950:FF:000001">
    <property type="entry name" value="Methyl-accepting chemotaxis sensory transducer"/>
    <property type="match status" value="1"/>
</dbReference>
<dbReference type="InterPro" id="IPR024478">
    <property type="entry name" value="HlyB_4HB_MCP"/>
</dbReference>
<dbReference type="InterPro" id="IPR004090">
    <property type="entry name" value="Chemotax_Me-accpt_rcpt"/>
</dbReference>
<evidence type="ECO:0000256" key="2">
    <source>
        <dbReference type="ARBA" id="ARBA00022481"/>
    </source>
</evidence>
<keyword evidence="6" id="KW-0812">Transmembrane</keyword>
<protein>
    <submittedName>
        <fullName evidence="9">Methyl-accepting chemotaxis protein</fullName>
    </submittedName>
</protein>
<dbReference type="PANTHER" id="PTHR43531">
    <property type="entry name" value="PROTEIN ICFG"/>
    <property type="match status" value="1"/>
</dbReference>
<dbReference type="Pfam" id="PF00015">
    <property type="entry name" value="MCPsignal"/>
    <property type="match status" value="1"/>
</dbReference>
<dbReference type="SUPFAM" id="SSF58104">
    <property type="entry name" value="Methyl-accepting chemotaxis protein (MCP) signaling domain"/>
    <property type="match status" value="1"/>
</dbReference>
<feature type="transmembrane region" description="Helical" evidence="6">
    <location>
        <begin position="184"/>
        <end position="205"/>
    </location>
</feature>
<evidence type="ECO:0000256" key="3">
    <source>
        <dbReference type="ARBA" id="ARBA00029447"/>
    </source>
</evidence>
<sequence>MTNIRSRLSLILAALGVLCMAIASIALHGLAEANERADVTYQELMLPAQHGSNAYRNGLLMALQIAEIQRLNDLNASQAQFEALDRLVPMVKKDIELFNSSKKPVALESAASTFGIDFDKWMSALRKAEQVAKSGDISGSLDVVKKESRPYGLAAVQDMMQFTTLLNSEAEAAHTRAMSRYATIRAWVIGALLIGGIVCGLVASWQMRLLGRSLTGIQETLHDASRSLDLTKRAESSRNDEIGRTASAFNELIGRVAGAMSGVRTAAGAVHTAALEIASGNEDLSARTEEQATSLEQTAASMTQLTETVKHNADNARQANVLASRATGLADTGNDAVQGMVHTIGQISGSSTKISEITGVIEGIAFQTNILALNAAVEAARAGEQGRGFAVVASEVRSLAQRSAAAAKEIKELIGSSVAMIQDGVQQASEVGATMGQVKQAIKQVSDIVGEIAVASEEQSRGIEQVHQAVSQMDEVTQQNAALVEQAAAAAHSLEEQAIKLKDAVSVFKVADAGHDPVRGGAPLSGLSTPALKTSGVRPQTKMPVQRAIASAGVATGTSASSRDNEWETF</sequence>
<dbReference type="PANTHER" id="PTHR43531:SF14">
    <property type="entry name" value="METHYL-ACCEPTING CHEMOTAXIS PROTEIN I-RELATED"/>
    <property type="match status" value="1"/>
</dbReference>
<dbReference type="GO" id="GO:0004888">
    <property type="term" value="F:transmembrane signaling receptor activity"/>
    <property type="evidence" value="ECO:0007669"/>
    <property type="project" value="InterPro"/>
</dbReference>
<dbReference type="RefSeq" id="WP_143036582.1">
    <property type="nucleotide sequence ID" value="NZ_FNDI01000019.1"/>
</dbReference>
<feature type="domain" description="HAMP" evidence="8">
    <location>
        <begin position="208"/>
        <end position="261"/>
    </location>
</feature>
<dbReference type="InterPro" id="IPR003660">
    <property type="entry name" value="HAMP_dom"/>
</dbReference>
<feature type="domain" description="Methyl-accepting transducer" evidence="7">
    <location>
        <begin position="266"/>
        <end position="495"/>
    </location>
</feature>
<evidence type="ECO:0000259" key="7">
    <source>
        <dbReference type="PROSITE" id="PS50111"/>
    </source>
</evidence>
<gene>
    <name evidence="9" type="ORF">SAMN04487926_11959</name>
</gene>
<organism evidence="9 10">
    <name type="scientific">Paraburkholderia steynii</name>
    <dbReference type="NCBI Taxonomy" id="1245441"/>
    <lineage>
        <taxon>Bacteria</taxon>
        <taxon>Pseudomonadati</taxon>
        <taxon>Pseudomonadota</taxon>
        <taxon>Betaproteobacteria</taxon>
        <taxon>Burkholderiales</taxon>
        <taxon>Burkholderiaceae</taxon>
        <taxon>Paraburkholderia</taxon>
    </lineage>
</organism>
<dbReference type="GO" id="GO:0005886">
    <property type="term" value="C:plasma membrane"/>
    <property type="evidence" value="ECO:0007669"/>
    <property type="project" value="TreeGrafter"/>
</dbReference>
<dbReference type="AlphaFoldDB" id="A0A7Z7FJE4"/>
<dbReference type="Pfam" id="PF12729">
    <property type="entry name" value="4HB_MCP_1"/>
    <property type="match status" value="1"/>
</dbReference>
<dbReference type="Gene3D" id="1.10.287.950">
    <property type="entry name" value="Methyl-accepting chemotaxis protein"/>
    <property type="match status" value="1"/>
</dbReference>
<dbReference type="CDD" id="cd11386">
    <property type="entry name" value="MCP_signal"/>
    <property type="match status" value="1"/>
</dbReference>
<dbReference type="SMART" id="SM00304">
    <property type="entry name" value="HAMP"/>
    <property type="match status" value="1"/>
</dbReference>
<comment type="caution">
    <text evidence="9">The sequence shown here is derived from an EMBL/GenBank/DDBJ whole genome shotgun (WGS) entry which is preliminary data.</text>
</comment>
<evidence type="ECO:0000259" key="8">
    <source>
        <dbReference type="PROSITE" id="PS50885"/>
    </source>
</evidence>
<name>A0A7Z7FJE4_9BURK</name>
<keyword evidence="2" id="KW-0488">Methylation</keyword>
<dbReference type="SMART" id="SM00283">
    <property type="entry name" value="MA"/>
    <property type="match status" value="1"/>
</dbReference>
<dbReference type="Pfam" id="PF00672">
    <property type="entry name" value="HAMP"/>
    <property type="match status" value="1"/>
</dbReference>
<proteinExistence type="inferred from homology"/>
<evidence type="ECO:0000313" key="10">
    <source>
        <dbReference type="Proteomes" id="UP000198900"/>
    </source>
</evidence>
<dbReference type="PRINTS" id="PR00260">
    <property type="entry name" value="CHEMTRNSDUCR"/>
</dbReference>
<feature type="compositionally biased region" description="Low complexity" evidence="5">
    <location>
        <begin position="550"/>
        <end position="562"/>
    </location>
</feature>
<dbReference type="PROSITE" id="PS50885">
    <property type="entry name" value="HAMP"/>
    <property type="match status" value="1"/>
</dbReference>
<keyword evidence="10" id="KW-1185">Reference proteome</keyword>
<evidence type="ECO:0000256" key="5">
    <source>
        <dbReference type="SAM" id="MobiDB-lite"/>
    </source>
</evidence>
<keyword evidence="4" id="KW-0807">Transducer</keyword>
<keyword evidence="6" id="KW-0472">Membrane</keyword>
<dbReference type="InterPro" id="IPR051310">
    <property type="entry name" value="MCP_chemotaxis"/>
</dbReference>
<evidence type="ECO:0000256" key="6">
    <source>
        <dbReference type="SAM" id="Phobius"/>
    </source>
</evidence>
<evidence type="ECO:0000256" key="4">
    <source>
        <dbReference type="PROSITE-ProRule" id="PRU00284"/>
    </source>
</evidence>
<dbReference type="GO" id="GO:0007165">
    <property type="term" value="P:signal transduction"/>
    <property type="evidence" value="ECO:0007669"/>
    <property type="project" value="UniProtKB-KW"/>
</dbReference>
<dbReference type="GO" id="GO:0006935">
    <property type="term" value="P:chemotaxis"/>
    <property type="evidence" value="ECO:0007669"/>
    <property type="project" value="InterPro"/>
</dbReference>
<dbReference type="EMBL" id="FNDI01000019">
    <property type="protein sequence ID" value="SDI56152.1"/>
    <property type="molecule type" value="Genomic_DNA"/>
</dbReference>
<reference evidence="9" key="1">
    <citation type="submission" date="2016-10" db="EMBL/GenBank/DDBJ databases">
        <authorList>
            <person name="Varghese N."/>
            <person name="Submissions S."/>
        </authorList>
    </citation>
    <scope>NUCLEOTIDE SEQUENCE [LARGE SCALE GENOMIC DNA]</scope>
    <source>
        <strain evidence="9">YR281</strain>
    </source>
</reference>
<dbReference type="Proteomes" id="UP000198900">
    <property type="component" value="Unassembled WGS sequence"/>
</dbReference>